<evidence type="ECO:0000313" key="1">
    <source>
        <dbReference type="EMBL" id="KAF8902765.1"/>
    </source>
</evidence>
<proteinExistence type="predicted"/>
<accession>A0A9P5NQB2</accession>
<dbReference type="AlphaFoldDB" id="A0A9P5NQB2"/>
<keyword evidence="2" id="KW-1185">Reference proteome</keyword>
<protein>
    <submittedName>
        <fullName evidence="1">Uncharacterized protein</fullName>
    </submittedName>
</protein>
<name>A0A9P5NQB2_GYMJU</name>
<dbReference type="EMBL" id="JADNYJ010000034">
    <property type="protein sequence ID" value="KAF8902765.1"/>
    <property type="molecule type" value="Genomic_DNA"/>
</dbReference>
<gene>
    <name evidence="1" type="ORF">CPB84DRAFT_832311</name>
</gene>
<reference evidence="1" key="1">
    <citation type="submission" date="2020-11" db="EMBL/GenBank/DDBJ databases">
        <authorList>
            <consortium name="DOE Joint Genome Institute"/>
            <person name="Ahrendt S."/>
            <person name="Riley R."/>
            <person name="Andreopoulos W."/>
            <person name="LaButti K."/>
            <person name="Pangilinan J."/>
            <person name="Ruiz-duenas F.J."/>
            <person name="Barrasa J.M."/>
            <person name="Sanchez-Garcia M."/>
            <person name="Camarero S."/>
            <person name="Miyauchi S."/>
            <person name="Serrano A."/>
            <person name="Linde D."/>
            <person name="Babiker R."/>
            <person name="Drula E."/>
            <person name="Ayuso-Fernandez I."/>
            <person name="Pacheco R."/>
            <person name="Padilla G."/>
            <person name="Ferreira P."/>
            <person name="Barriuso J."/>
            <person name="Kellner H."/>
            <person name="Castanera R."/>
            <person name="Alfaro M."/>
            <person name="Ramirez L."/>
            <person name="Pisabarro A.G."/>
            <person name="Kuo A."/>
            <person name="Tritt A."/>
            <person name="Lipzen A."/>
            <person name="He G."/>
            <person name="Yan M."/>
            <person name="Ng V."/>
            <person name="Cullen D."/>
            <person name="Martin F."/>
            <person name="Rosso M.-N."/>
            <person name="Henrissat B."/>
            <person name="Hibbett D."/>
            <person name="Martinez A.T."/>
            <person name="Grigoriev I.V."/>
        </authorList>
    </citation>
    <scope>NUCLEOTIDE SEQUENCE</scope>
    <source>
        <strain evidence="1">AH 44721</strain>
    </source>
</reference>
<dbReference type="Proteomes" id="UP000724874">
    <property type="component" value="Unassembled WGS sequence"/>
</dbReference>
<organism evidence="1 2">
    <name type="scientific">Gymnopilus junonius</name>
    <name type="common">Spectacular rustgill mushroom</name>
    <name type="synonym">Gymnopilus spectabilis subsp. junonius</name>
    <dbReference type="NCBI Taxonomy" id="109634"/>
    <lineage>
        <taxon>Eukaryota</taxon>
        <taxon>Fungi</taxon>
        <taxon>Dikarya</taxon>
        <taxon>Basidiomycota</taxon>
        <taxon>Agaricomycotina</taxon>
        <taxon>Agaricomycetes</taxon>
        <taxon>Agaricomycetidae</taxon>
        <taxon>Agaricales</taxon>
        <taxon>Agaricineae</taxon>
        <taxon>Hymenogastraceae</taxon>
        <taxon>Gymnopilus</taxon>
    </lineage>
</organism>
<comment type="caution">
    <text evidence="1">The sequence shown here is derived from an EMBL/GenBank/DDBJ whole genome shotgun (WGS) entry which is preliminary data.</text>
</comment>
<sequence length="111" mass="12775">MSSNIFHEELSSMHHDVLQETPNKHPLFASEDAQILWVYGQTASERRSVAQTVVDACRTSGRLGASFFFEGGCKDVKRPIYSPALQINLRQIYQTWKYQRTVQHAITQFFP</sequence>
<evidence type="ECO:0000313" key="2">
    <source>
        <dbReference type="Proteomes" id="UP000724874"/>
    </source>
</evidence>